<keyword evidence="3" id="KW-1185">Reference proteome</keyword>
<dbReference type="PANTHER" id="PTHR36195:SF4">
    <property type="entry name" value="DOMAIN PROTEIN, PUTATIVE (AFU_ORTHOLOGUE AFUA_5G01990)-RELATED"/>
    <property type="match status" value="1"/>
</dbReference>
<proteinExistence type="predicted"/>
<gene>
    <name evidence="2" type="ORF">E8P82_07835</name>
</gene>
<sequence>MIEEILKEIAETQRANTEKHQHAARDAHAKSHAVLKASLTVNGGPPPRLAQGVFATPRRYDVVVRMSSSPGDIHSERVPAPPGFAVTIIGVDGERLLPGLKNGNQDFPMVNFPTLAFGTIQQYKRMLPRLEKNAQSPEVLQKLVAGTGTLARKASEGVGRDNSHVLGETYYTQAAVRYGDYVAKISLVPRSNNVRALTDRRMDVNDFSSIRDLVVDHFRTESAEYEPDAQLCMGLDTMPVEDTTVSWDENASPNQPIATLRLEPQDAYGAARRDDGDDLPTFNPWDGVLAHQPLGSIMRVRKDAYERSTAFRHSENARPRVEPDGIDQIPD</sequence>
<dbReference type="CDD" id="cd08152">
    <property type="entry name" value="y4iL_like"/>
    <property type="match status" value="1"/>
</dbReference>
<dbReference type="InterPro" id="IPR020835">
    <property type="entry name" value="Catalase_sf"/>
</dbReference>
<dbReference type="GO" id="GO:0020037">
    <property type="term" value="F:heme binding"/>
    <property type="evidence" value="ECO:0007669"/>
    <property type="project" value="InterPro"/>
</dbReference>
<evidence type="ECO:0000313" key="3">
    <source>
        <dbReference type="Proteomes" id="UP000305233"/>
    </source>
</evidence>
<accession>A0A4S5E5P3</accession>
<reference evidence="2 3" key="1">
    <citation type="submission" date="2019-04" db="EMBL/GenBank/DDBJ databases">
        <authorList>
            <person name="Liu Q."/>
            <person name="Xin Y.-H."/>
        </authorList>
    </citation>
    <scope>NUCLEOTIDE SEQUENCE [LARGE SCALE GENOMIC DNA]</scope>
    <source>
        <strain evidence="2 3">AM23</strain>
    </source>
</reference>
<protein>
    <submittedName>
        <fullName evidence="2">Catalase</fullName>
    </submittedName>
</protein>
<dbReference type="SUPFAM" id="SSF56634">
    <property type="entry name" value="Heme-dependent catalase-like"/>
    <property type="match status" value="1"/>
</dbReference>
<dbReference type="Proteomes" id="UP000305233">
    <property type="component" value="Unassembled WGS sequence"/>
</dbReference>
<feature type="compositionally biased region" description="Basic and acidic residues" evidence="1">
    <location>
        <begin position="312"/>
        <end position="323"/>
    </location>
</feature>
<dbReference type="Gene3D" id="2.40.180.10">
    <property type="entry name" value="Catalase core domain"/>
    <property type="match status" value="1"/>
</dbReference>
<evidence type="ECO:0000313" key="2">
    <source>
        <dbReference type="EMBL" id="THJ66865.1"/>
    </source>
</evidence>
<name>A0A4S5E5P3_9MICC</name>
<dbReference type="OrthoDB" id="336698at2"/>
<organism evidence="2 3">
    <name type="scientific">Arthrobacter echini</name>
    <dbReference type="NCBI Taxonomy" id="1529066"/>
    <lineage>
        <taxon>Bacteria</taxon>
        <taxon>Bacillati</taxon>
        <taxon>Actinomycetota</taxon>
        <taxon>Actinomycetes</taxon>
        <taxon>Micrococcales</taxon>
        <taxon>Micrococcaceae</taxon>
        <taxon>Arthrobacter</taxon>
    </lineage>
</organism>
<dbReference type="AlphaFoldDB" id="A0A4S5E5P3"/>
<dbReference type="EMBL" id="SSWH01000005">
    <property type="protein sequence ID" value="THJ66865.1"/>
    <property type="molecule type" value="Genomic_DNA"/>
</dbReference>
<comment type="caution">
    <text evidence="2">The sequence shown here is derived from an EMBL/GenBank/DDBJ whole genome shotgun (WGS) entry which is preliminary data.</text>
</comment>
<dbReference type="PANTHER" id="PTHR36195">
    <property type="entry name" value="DOMAIN PROTEIN, PUTATIVE (AFU_ORTHOLOGUE AFUA_5G01990)-RELATED-RELATED"/>
    <property type="match status" value="1"/>
</dbReference>
<evidence type="ECO:0000256" key="1">
    <source>
        <dbReference type="SAM" id="MobiDB-lite"/>
    </source>
</evidence>
<feature type="region of interest" description="Disordered" evidence="1">
    <location>
        <begin position="309"/>
        <end position="331"/>
    </location>
</feature>